<dbReference type="EMBL" id="BLZA01000021">
    <property type="protein sequence ID" value="GHJ87509.1"/>
    <property type="molecule type" value="Genomic_DNA"/>
</dbReference>
<gene>
    <name evidence="2" type="ORF">NliqN6_3911</name>
</gene>
<feature type="region of interest" description="Disordered" evidence="1">
    <location>
        <begin position="47"/>
        <end position="67"/>
    </location>
</feature>
<proteinExistence type="predicted"/>
<evidence type="ECO:0000313" key="3">
    <source>
        <dbReference type="Proteomes" id="UP000620104"/>
    </source>
</evidence>
<comment type="caution">
    <text evidence="2">The sequence shown here is derived from an EMBL/GenBank/DDBJ whole genome shotgun (WGS) entry which is preliminary data.</text>
</comment>
<protein>
    <submittedName>
        <fullName evidence="2">Uncharacterized protein</fullName>
    </submittedName>
</protein>
<accession>A0A8H3TUW2</accession>
<dbReference type="AlphaFoldDB" id="A0A8H3TUW2"/>
<sequence>MVFQEVPSSGVAESLEIYLSTVNTFSASFVPHAQKAKVHVSVSQSRLADKDTDYDTDDSQASEQNTSMNEEVLEFMRRIAEPLQSAIDSINQVKHLRSTLQTCPDAQSSLLTANNLSRWHFKLVDSLTEDALNHLADRTKEPGYEFPAGCSRPFSPLSVRPVLKAWKMFQRELEGLKAEGSSTSGDLIDDNAHIRGNDMTSFGDSSEVNASTQKAELELEFALKRKRSGGSAEPEASFGNPSAMGWTSFRSEGGTLSSLSHVISADNTPPAFFSDQQQQILARQLEAALLLEIHSQKHRPLDPNVSLVDFAPFDTVAESAMMLSVPFSASGGHGSSAGSSVFDFDKELGNM</sequence>
<organism evidence="2 3">
    <name type="scientific">Naganishia liquefaciens</name>
    <dbReference type="NCBI Taxonomy" id="104408"/>
    <lineage>
        <taxon>Eukaryota</taxon>
        <taxon>Fungi</taxon>
        <taxon>Dikarya</taxon>
        <taxon>Basidiomycota</taxon>
        <taxon>Agaricomycotina</taxon>
        <taxon>Tremellomycetes</taxon>
        <taxon>Filobasidiales</taxon>
        <taxon>Filobasidiaceae</taxon>
        <taxon>Naganishia</taxon>
    </lineage>
</organism>
<evidence type="ECO:0000256" key="1">
    <source>
        <dbReference type="SAM" id="MobiDB-lite"/>
    </source>
</evidence>
<name>A0A8H3TUW2_9TREE</name>
<keyword evidence="3" id="KW-1185">Reference proteome</keyword>
<reference evidence="2" key="1">
    <citation type="submission" date="2020-07" db="EMBL/GenBank/DDBJ databases">
        <title>Draft Genome Sequence of a Deep-Sea Yeast, Naganishia (Cryptococcus) liquefaciens strain N6.</title>
        <authorList>
            <person name="Han Y.W."/>
            <person name="Kajitani R."/>
            <person name="Morimoto H."/>
            <person name="Parhat M."/>
            <person name="Tsubouchi H."/>
            <person name="Bakenova O."/>
            <person name="Ogata M."/>
            <person name="Argunhan B."/>
            <person name="Aoki R."/>
            <person name="Kajiwara S."/>
            <person name="Itoh T."/>
            <person name="Iwasaki H."/>
        </authorList>
    </citation>
    <scope>NUCLEOTIDE SEQUENCE</scope>
    <source>
        <strain evidence="2">N6</strain>
    </source>
</reference>
<dbReference type="Proteomes" id="UP000620104">
    <property type="component" value="Unassembled WGS sequence"/>
</dbReference>
<evidence type="ECO:0000313" key="2">
    <source>
        <dbReference type="EMBL" id="GHJ87509.1"/>
    </source>
</evidence>